<dbReference type="OrthoDB" id="285029at2"/>
<evidence type="ECO:0008006" key="3">
    <source>
        <dbReference type="Google" id="ProtNLM"/>
    </source>
</evidence>
<dbReference type="EMBL" id="FNHG01000019">
    <property type="protein sequence ID" value="SDM70725.1"/>
    <property type="molecule type" value="Genomic_DNA"/>
</dbReference>
<keyword evidence="2" id="KW-1185">Reference proteome</keyword>
<organism evidence="1 2">
    <name type="scientific">Maricaulis salignorans</name>
    <dbReference type="NCBI Taxonomy" id="144026"/>
    <lineage>
        <taxon>Bacteria</taxon>
        <taxon>Pseudomonadati</taxon>
        <taxon>Pseudomonadota</taxon>
        <taxon>Alphaproteobacteria</taxon>
        <taxon>Maricaulales</taxon>
        <taxon>Maricaulaceae</taxon>
        <taxon>Maricaulis</taxon>
    </lineage>
</organism>
<dbReference type="RefSeq" id="WP_091771386.1">
    <property type="nucleotide sequence ID" value="NZ_FNHG01000019.1"/>
</dbReference>
<dbReference type="Gene3D" id="2.60.120.10">
    <property type="entry name" value="Jelly Rolls"/>
    <property type="match status" value="1"/>
</dbReference>
<evidence type="ECO:0000313" key="1">
    <source>
        <dbReference type="EMBL" id="SDM70725.1"/>
    </source>
</evidence>
<dbReference type="STRING" id="144026.SAMN04488568_11916"/>
<dbReference type="Proteomes" id="UP000199759">
    <property type="component" value="Unassembled WGS sequence"/>
</dbReference>
<protein>
    <recommendedName>
        <fullName evidence="3">Cupin domain-containing protein</fullName>
    </recommendedName>
</protein>
<sequence length="237" mass="26219">MAIELAQAKNFYSFGWKTGKIADCDPNFPTTLHAWDGEPLDLHQPDTAFFGFVQEGEAVIECASGRFTLKPGMYFSFNDRGQVSGGRGIVIARDRASGFFMIGGPVEEKGRLKYIDGCTDSLLIPPVRMGDACLNLLYFPPGIDQTPHTHPSDRIGVVFSGRGECVTPEGIIPLEPGVMFRIPFEGNHKFRTFDSEMRVIAYHPDSDFGPQDEDHPMINRTMVDGVSANKIDKIRTA</sequence>
<accession>A0A1G9VFU4</accession>
<dbReference type="SUPFAM" id="SSF51182">
    <property type="entry name" value="RmlC-like cupins"/>
    <property type="match status" value="1"/>
</dbReference>
<dbReference type="InterPro" id="IPR014710">
    <property type="entry name" value="RmlC-like_jellyroll"/>
</dbReference>
<dbReference type="InterPro" id="IPR011051">
    <property type="entry name" value="RmlC_Cupin_sf"/>
</dbReference>
<reference evidence="1 2" key="1">
    <citation type="submission" date="2016-10" db="EMBL/GenBank/DDBJ databases">
        <authorList>
            <person name="de Groot N.N."/>
        </authorList>
    </citation>
    <scope>NUCLEOTIDE SEQUENCE [LARGE SCALE GENOMIC DNA]</scope>
    <source>
        <strain evidence="1 2">DSM 16077</strain>
    </source>
</reference>
<evidence type="ECO:0000313" key="2">
    <source>
        <dbReference type="Proteomes" id="UP000199759"/>
    </source>
</evidence>
<name>A0A1G9VFU4_9PROT</name>
<proteinExistence type="predicted"/>
<gene>
    <name evidence="1" type="ORF">SAMN04488568_11916</name>
</gene>
<dbReference type="AlphaFoldDB" id="A0A1G9VFU4"/>